<dbReference type="PANTHER" id="PTHR43861">
    <property type="entry name" value="TRANS-ACONITATE 2-METHYLTRANSFERASE-RELATED"/>
    <property type="match status" value="1"/>
</dbReference>
<dbReference type="CDD" id="cd02440">
    <property type="entry name" value="AdoMet_MTases"/>
    <property type="match status" value="1"/>
</dbReference>
<dbReference type="Proteomes" id="UP000182124">
    <property type="component" value="Unassembled WGS sequence"/>
</dbReference>
<protein>
    <submittedName>
        <fullName evidence="1">Methyltransferase domain-containing protein</fullName>
    </submittedName>
</protein>
<dbReference type="PANTHER" id="PTHR43861:SF6">
    <property type="entry name" value="METHYLTRANSFERASE TYPE 11"/>
    <property type="match status" value="1"/>
</dbReference>
<keyword evidence="1" id="KW-0808">Transferase</keyword>
<dbReference type="RefSeq" id="WP_023577214.1">
    <property type="nucleotide sequence ID" value="NZ_CBCSBQ010000008.1"/>
</dbReference>
<dbReference type="AlphaFoldDB" id="A0A1G4VPP6"/>
<dbReference type="GO" id="GO:0008168">
    <property type="term" value="F:methyltransferase activity"/>
    <property type="evidence" value="ECO:0007669"/>
    <property type="project" value="UniProtKB-KW"/>
</dbReference>
<dbReference type="EMBL" id="FMTY01000003">
    <property type="protein sequence ID" value="SCX09955.1"/>
    <property type="molecule type" value="Genomic_DNA"/>
</dbReference>
<accession>A0A1G4VPP6</accession>
<dbReference type="Pfam" id="PF13489">
    <property type="entry name" value="Methyltransf_23"/>
    <property type="match status" value="1"/>
</dbReference>
<dbReference type="STRING" id="329186.SAMN02927925_01477"/>
<keyword evidence="1" id="KW-0489">Methyltransferase</keyword>
<evidence type="ECO:0000313" key="2">
    <source>
        <dbReference type="Proteomes" id="UP000182124"/>
    </source>
</evidence>
<proteinExistence type="predicted"/>
<reference evidence="1 2" key="1">
    <citation type="submission" date="2016-10" db="EMBL/GenBank/DDBJ databases">
        <authorList>
            <person name="de Groot N.N."/>
        </authorList>
    </citation>
    <scope>NUCLEOTIDE SEQUENCE [LARGE SCALE GENOMIC DNA]</scope>
    <source>
        <strain evidence="1 2">CGMCC 1.3801</strain>
    </source>
</reference>
<gene>
    <name evidence="1" type="ORF">SAMN02927925_01477</name>
</gene>
<dbReference type="SUPFAM" id="SSF53335">
    <property type="entry name" value="S-adenosyl-L-methionine-dependent methyltransferases"/>
    <property type="match status" value="1"/>
</dbReference>
<sequence>MKTEAEIIEINKKQKEFYNHKKKNLPTRMWSFVREKTLKQIRRDIGVLNQSYDLHKEWFGDLTHKKVLDLGCFSGNNLSLYLAENSKEYIGLDLSDLAIAKLNERLKNIPTAKAIAADFLSETDFPDKDFDVIYAYGVLHHFQNPDVLINKLNEKLASGGIIVSYDPLETSLPIKILRMLYRPFQSDKDWEWPFTKKTYYKFHNTFKVIERHGVLGQAKWYFLINLLPLSDAKKQEIGKKWHKKDWELSVNSDSHLFSCMQLTMVMQKK</sequence>
<dbReference type="GO" id="GO:0032259">
    <property type="term" value="P:methylation"/>
    <property type="evidence" value="ECO:0007669"/>
    <property type="project" value="UniProtKB-KW"/>
</dbReference>
<dbReference type="eggNOG" id="COG0500">
    <property type="taxonomic scope" value="Bacteria"/>
</dbReference>
<evidence type="ECO:0000313" key="1">
    <source>
        <dbReference type="EMBL" id="SCX09955.1"/>
    </source>
</evidence>
<name>A0A1G4VPP6_9FLAO</name>
<organism evidence="1 2">
    <name type="scientific">Flavobacterium saliperosum</name>
    <dbReference type="NCBI Taxonomy" id="329186"/>
    <lineage>
        <taxon>Bacteria</taxon>
        <taxon>Pseudomonadati</taxon>
        <taxon>Bacteroidota</taxon>
        <taxon>Flavobacteriia</taxon>
        <taxon>Flavobacteriales</taxon>
        <taxon>Flavobacteriaceae</taxon>
        <taxon>Flavobacterium</taxon>
    </lineage>
</organism>
<dbReference type="Gene3D" id="3.40.50.150">
    <property type="entry name" value="Vaccinia Virus protein VP39"/>
    <property type="match status" value="1"/>
</dbReference>
<dbReference type="InterPro" id="IPR029063">
    <property type="entry name" value="SAM-dependent_MTases_sf"/>
</dbReference>